<keyword evidence="1" id="KW-0472">Membrane</keyword>
<name>A0A2B0MAJ2_BACCE</name>
<feature type="transmembrane region" description="Helical" evidence="1">
    <location>
        <begin position="20"/>
        <end position="38"/>
    </location>
</feature>
<feature type="transmembrane region" description="Helical" evidence="1">
    <location>
        <begin position="58"/>
        <end position="80"/>
    </location>
</feature>
<gene>
    <name evidence="2" type="ORF">COI93_10305</name>
</gene>
<reference evidence="2 3" key="1">
    <citation type="submission" date="2017-09" db="EMBL/GenBank/DDBJ databases">
        <title>Large-scale bioinformatics analysis of Bacillus genomes uncovers conserved roles of natural products in bacterial physiology.</title>
        <authorList>
            <consortium name="Agbiome Team Llc"/>
            <person name="Bleich R.M."/>
            <person name="Grubbs K.J."/>
            <person name="Santa Maria K.C."/>
            <person name="Allen S.E."/>
            <person name="Farag S."/>
            <person name="Shank E.A."/>
            <person name="Bowers A."/>
        </authorList>
    </citation>
    <scope>NUCLEOTIDE SEQUENCE [LARGE SCALE GENOMIC DNA]</scope>
    <source>
        <strain evidence="2 3">AFS083043</strain>
    </source>
</reference>
<keyword evidence="1" id="KW-1133">Transmembrane helix</keyword>
<dbReference type="Proteomes" id="UP000242656">
    <property type="component" value="Unassembled WGS sequence"/>
</dbReference>
<feature type="transmembrane region" description="Helical" evidence="1">
    <location>
        <begin position="151"/>
        <end position="172"/>
    </location>
</feature>
<comment type="caution">
    <text evidence="2">The sequence shown here is derived from an EMBL/GenBank/DDBJ whole genome shotgun (WGS) entry which is preliminary data.</text>
</comment>
<dbReference type="AlphaFoldDB" id="A0A2B0MAJ2"/>
<feature type="transmembrane region" description="Helical" evidence="1">
    <location>
        <begin position="92"/>
        <end position="112"/>
    </location>
</feature>
<dbReference type="EMBL" id="NUWN01000035">
    <property type="protein sequence ID" value="PFK43208.1"/>
    <property type="molecule type" value="Genomic_DNA"/>
</dbReference>
<evidence type="ECO:0000313" key="3">
    <source>
        <dbReference type="Proteomes" id="UP000242656"/>
    </source>
</evidence>
<dbReference type="RefSeq" id="WP_098490715.1">
    <property type="nucleotide sequence ID" value="NZ_NUWN01000035.1"/>
</dbReference>
<evidence type="ECO:0000256" key="1">
    <source>
        <dbReference type="SAM" id="Phobius"/>
    </source>
</evidence>
<protein>
    <submittedName>
        <fullName evidence="2">Uncharacterized protein</fullName>
    </submittedName>
</protein>
<keyword evidence="1" id="KW-0812">Transmembrane</keyword>
<sequence length="176" mass="20778">MWKMLFYSIAELLKLETPFYFIIWFFVLFIIGVLNEMIEVIGKRKQILSSLLKASIEYFLALIICIGMGMLLFRIIHFIFPSQIEPYDITYGRWLAFIALTLFSIIGFLVKITKQRTRIWLKPTGVIAQFVFFSMSVWVAITIFYPSLHMGILVILLFSFILTIVQFFCCLYEYRS</sequence>
<organism evidence="2 3">
    <name type="scientific">Bacillus cereus</name>
    <dbReference type="NCBI Taxonomy" id="1396"/>
    <lineage>
        <taxon>Bacteria</taxon>
        <taxon>Bacillati</taxon>
        <taxon>Bacillota</taxon>
        <taxon>Bacilli</taxon>
        <taxon>Bacillales</taxon>
        <taxon>Bacillaceae</taxon>
        <taxon>Bacillus</taxon>
        <taxon>Bacillus cereus group</taxon>
    </lineage>
</organism>
<evidence type="ECO:0000313" key="2">
    <source>
        <dbReference type="EMBL" id="PFK43208.1"/>
    </source>
</evidence>
<proteinExistence type="predicted"/>
<accession>A0A2B0MAJ2</accession>
<feature type="transmembrane region" description="Helical" evidence="1">
    <location>
        <begin position="124"/>
        <end position="145"/>
    </location>
</feature>